<accession>A0ABM9CC36</accession>
<dbReference type="Proteomes" id="UP000838686">
    <property type="component" value="Unassembled WGS sequence"/>
</dbReference>
<evidence type="ECO:0008006" key="3">
    <source>
        <dbReference type="Google" id="ProtNLM"/>
    </source>
</evidence>
<evidence type="ECO:0000313" key="1">
    <source>
        <dbReference type="EMBL" id="CAH1208801.1"/>
    </source>
</evidence>
<dbReference type="PROSITE" id="PS51450">
    <property type="entry name" value="LRR"/>
    <property type="match status" value="2"/>
</dbReference>
<reference evidence="1" key="1">
    <citation type="submission" date="2022-01" db="EMBL/GenBank/DDBJ databases">
        <authorList>
            <person name="Criscuolo A."/>
        </authorList>
    </citation>
    <scope>NUCLEOTIDE SEQUENCE</scope>
    <source>
        <strain evidence="1">CIP111893</strain>
    </source>
</reference>
<dbReference type="EMBL" id="CAKMMF010000015">
    <property type="protein sequence ID" value="CAH1208801.1"/>
    <property type="molecule type" value="Genomic_DNA"/>
</dbReference>
<dbReference type="InterPro" id="IPR001611">
    <property type="entry name" value="Leu-rich_rpt"/>
</dbReference>
<name>A0ABM9CC36_9BACL</name>
<protein>
    <recommendedName>
        <fullName evidence="3">Leucine-rich repeat domain-containing protein</fullName>
    </recommendedName>
</protein>
<dbReference type="Gene3D" id="3.80.10.10">
    <property type="entry name" value="Ribonuclease Inhibitor"/>
    <property type="match status" value="1"/>
</dbReference>
<dbReference type="RefSeq" id="WP_236343269.1">
    <property type="nucleotide sequence ID" value="NZ_CAKMMF010000015.1"/>
</dbReference>
<dbReference type="SUPFAM" id="SSF52058">
    <property type="entry name" value="L domain-like"/>
    <property type="match status" value="1"/>
</dbReference>
<sequence length="289" mass="32697">MKKRWFVVIIVCCVLLILSIGNVDKQLDREVMFEDAAFEQMIRQAIITFVNQDFEGAVKRKDMKKLGGHPSITDTAFIFDNLLIDGRFRSIEGIEYLHGMKLAIIASDINLEPLGRLDSLQGVLFFEVGEISDISPLRNIQSLSIIGGRSEFVFNDEQLLQFHNLKSVDIFSKIRPKESLLVNLQNNRNLESLTIQGIDMSGWDLGALRAFNKLMKLTLDNNEITTIAWLKDLDQVTSLSLSDNRIQDISILLELPQLEIVSIADNPLNDTAEHVVEQLNGRGVRVIME</sequence>
<keyword evidence="2" id="KW-1185">Reference proteome</keyword>
<evidence type="ECO:0000313" key="2">
    <source>
        <dbReference type="Proteomes" id="UP000838686"/>
    </source>
</evidence>
<dbReference type="Pfam" id="PF13855">
    <property type="entry name" value="LRR_8"/>
    <property type="match status" value="1"/>
</dbReference>
<gene>
    <name evidence="1" type="ORF">PAECIP111893_02903</name>
</gene>
<comment type="caution">
    <text evidence="1">The sequence shown here is derived from an EMBL/GenBank/DDBJ whole genome shotgun (WGS) entry which is preliminary data.</text>
</comment>
<proteinExistence type="predicted"/>
<dbReference type="InterPro" id="IPR032675">
    <property type="entry name" value="LRR_dom_sf"/>
</dbReference>
<organism evidence="1 2">
    <name type="scientific">Paenibacillus plantiphilus</name>
    <dbReference type="NCBI Taxonomy" id="2905650"/>
    <lineage>
        <taxon>Bacteria</taxon>
        <taxon>Bacillati</taxon>
        <taxon>Bacillota</taxon>
        <taxon>Bacilli</taxon>
        <taxon>Bacillales</taxon>
        <taxon>Paenibacillaceae</taxon>
        <taxon>Paenibacillus</taxon>
    </lineage>
</organism>